<dbReference type="Gene3D" id="3.40.50.720">
    <property type="entry name" value="NAD(P)-binding Rossmann-like Domain"/>
    <property type="match status" value="1"/>
</dbReference>
<organism evidence="2 3">
    <name type="scientific">Marinobacter nauticus</name>
    <name type="common">Marinobacter hydrocarbonoclasticus</name>
    <name type="synonym">Marinobacter aquaeolei</name>
    <dbReference type="NCBI Taxonomy" id="2743"/>
    <lineage>
        <taxon>Bacteria</taxon>
        <taxon>Pseudomonadati</taxon>
        <taxon>Pseudomonadota</taxon>
        <taxon>Gammaproteobacteria</taxon>
        <taxon>Pseudomonadales</taxon>
        <taxon>Marinobacteraceae</taxon>
        <taxon>Marinobacter</taxon>
    </lineage>
</organism>
<protein>
    <submittedName>
        <fullName evidence="2">NAD-dependent dehydratase</fullName>
    </submittedName>
</protein>
<name>A0A1M2UTY7_MARNT</name>
<dbReference type="Proteomes" id="UP000183986">
    <property type="component" value="Unassembled WGS sequence"/>
</dbReference>
<evidence type="ECO:0000259" key="1">
    <source>
        <dbReference type="Pfam" id="PF07993"/>
    </source>
</evidence>
<dbReference type="InterPro" id="IPR051783">
    <property type="entry name" value="NAD(P)-dependent_oxidoreduct"/>
</dbReference>
<dbReference type="GO" id="GO:0005737">
    <property type="term" value="C:cytoplasm"/>
    <property type="evidence" value="ECO:0007669"/>
    <property type="project" value="TreeGrafter"/>
</dbReference>
<dbReference type="Pfam" id="PF07993">
    <property type="entry name" value="NAD_binding_4"/>
    <property type="match status" value="1"/>
</dbReference>
<dbReference type="PANTHER" id="PTHR48079:SF6">
    <property type="entry name" value="NAD(P)-BINDING DOMAIN-CONTAINING PROTEIN-RELATED"/>
    <property type="match status" value="1"/>
</dbReference>
<dbReference type="InterPro" id="IPR036291">
    <property type="entry name" value="NAD(P)-bd_dom_sf"/>
</dbReference>
<evidence type="ECO:0000313" key="2">
    <source>
        <dbReference type="EMBL" id="OJS98814.1"/>
    </source>
</evidence>
<feature type="domain" description="Thioester reductase (TE)" evidence="1">
    <location>
        <begin position="11"/>
        <end position="241"/>
    </location>
</feature>
<dbReference type="GO" id="GO:0004029">
    <property type="term" value="F:aldehyde dehydrogenase (NAD+) activity"/>
    <property type="evidence" value="ECO:0007669"/>
    <property type="project" value="TreeGrafter"/>
</dbReference>
<gene>
    <name evidence="2" type="ORF">BEE62_01085</name>
</gene>
<reference evidence="2" key="1">
    <citation type="submission" date="2016-11" db="EMBL/GenBank/DDBJ databases">
        <title>Draft Genome Sequence of Marinobacter hydrocarbonoclasticus strain STW2, a polyaromatic aromatic hydrocarbon degrading and denitrifying bacterium from rhizosphere of Seagrass Enhalus acodoides.</title>
        <authorList>
            <person name="Ling J."/>
            <person name="Dong J."/>
        </authorList>
    </citation>
    <scope>NUCLEOTIDE SEQUENCE [LARGE SCALE GENOMIC DNA]</scope>
    <source>
        <strain evidence="2">STW2</strain>
    </source>
</reference>
<accession>A0A1M2UTY7</accession>
<dbReference type="PANTHER" id="PTHR48079">
    <property type="entry name" value="PROTEIN YEEZ"/>
    <property type="match status" value="1"/>
</dbReference>
<proteinExistence type="predicted"/>
<dbReference type="InterPro" id="IPR013120">
    <property type="entry name" value="FAR_NAD-bd"/>
</dbReference>
<keyword evidence="3" id="KW-1185">Reference proteome</keyword>
<dbReference type="EMBL" id="MPKY01000001">
    <property type="protein sequence ID" value="OJS98814.1"/>
    <property type="molecule type" value="Genomic_DNA"/>
</dbReference>
<evidence type="ECO:0000313" key="3">
    <source>
        <dbReference type="Proteomes" id="UP000183986"/>
    </source>
</evidence>
<dbReference type="AlphaFoldDB" id="A0A1M2UTY7"/>
<dbReference type="OrthoDB" id="9803010at2"/>
<sequence>MNKERTMTILITGANGFIGKYLCLTLLQQGHEVQALIRSKSSLNQLTGFLQQQGATMERFSALEGDLEKPDLGLVALPDRIECLVHLAARFAWNLPEQEARHTNVTGSLRVAELARQLRCRLVFISGFMLANTGHLSRLGINRSHPEQTDWSRVYRRAGGYEASKLESAFRLREFVARQGMDAVEVQPATVAGHGLTGELDPAQPLYGLLENLYHGRLAMIPGSPEHWLPLIPVDSLAQVIAAACVANHVPDTLLALDQNTPNLAALLQAAAHSLGKPAPRRHLPIGMMKALLTIPGLPGLLKVAPESLAFIQTCRFDTTVTERFLAQQQVTLPPFRQYLQSSCRHYLESEAGTGKLTTHGA</sequence>
<dbReference type="SUPFAM" id="SSF51735">
    <property type="entry name" value="NAD(P)-binding Rossmann-fold domains"/>
    <property type="match status" value="1"/>
</dbReference>
<comment type="caution">
    <text evidence="2">The sequence shown here is derived from an EMBL/GenBank/DDBJ whole genome shotgun (WGS) entry which is preliminary data.</text>
</comment>